<dbReference type="Proteomes" id="UP000270216">
    <property type="component" value="Unassembled WGS sequence"/>
</dbReference>
<accession>A0A5E5P0J2</accession>
<dbReference type="Pfam" id="PF02493">
    <property type="entry name" value="MORN"/>
    <property type="match status" value="7"/>
</dbReference>
<dbReference type="SMART" id="SM00698">
    <property type="entry name" value="MORN"/>
    <property type="match status" value="6"/>
</dbReference>
<dbReference type="AlphaFoldDB" id="A0A5E5P0J2"/>
<protein>
    <submittedName>
        <fullName evidence="5">MORN repeat-containing protein</fullName>
    </submittedName>
</protein>
<evidence type="ECO:0000256" key="2">
    <source>
        <dbReference type="SAM" id="MobiDB-lite"/>
    </source>
</evidence>
<reference evidence="4 6" key="1">
    <citation type="submission" date="2018-12" db="EMBL/GenBank/DDBJ databases">
        <title>Whole genome sequence of a Pandoraea apista isolate from a patient with cystic fibrosis.</title>
        <authorList>
            <person name="Kenna D.T."/>
            <person name="Turton J.F."/>
        </authorList>
    </citation>
    <scope>NUCLEOTIDE SEQUENCE [LARGE SCALE GENOMIC DNA]</scope>
    <source>
        <strain evidence="4 6">Pa13324</strain>
    </source>
</reference>
<dbReference type="EMBL" id="RWHX01000005">
    <property type="protein sequence ID" value="RSK84765.1"/>
    <property type="molecule type" value="Genomic_DNA"/>
</dbReference>
<proteinExistence type="predicted"/>
<sequence length="406" mass="42533">MARRKNAKPGTLLALSVAATVCLVGAPMAYAEGYVTAANTNCKVWTDDPGNTGITWTPTWVGQCKNGYAEGKGVLEWFNNGVFDQRLDGEMARGKRTGFGTYTWANGNRFEGQFTNNDRTGKGKLIWTNGDVYEGDFVVSKRTGKGKLTWANGDSYEGDFVDGKRTGKGVTVWANGSRYEGDYFEGSRTGQGYLVDAKGNSYRGGWADDTYNGPGVFTRANDGTVLAGQFVAGKFYAGNESGPDGTIIATYSNGVRSQASSSNEGPSALSFVAGLLGAAAQGVAAGGGKNAANYQAIGSALQIAGGGTPTPVVNQASGNLPSGSFSNAKGGTSPSTGSTCNLANANQFQCQCGQEHGQWLGQTGKGVTNAGMPYTEYKCRYSSGFVRACTYYQDSRFDACSNPAIK</sequence>
<organism evidence="5 7">
    <name type="scientific">Pandoraea apista</name>
    <dbReference type="NCBI Taxonomy" id="93218"/>
    <lineage>
        <taxon>Bacteria</taxon>
        <taxon>Pseudomonadati</taxon>
        <taxon>Pseudomonadota</taxon>
        <taxon>Betaproteobacteria</taxon>
        <taxon>Burkholderiales</taxon>
        <taxon>Burkholderiaceae</taxon>
        <taxon>Pandoraea</taxon>
    </lineage>
</organism>
<name>A0A5E5P0J2_9BURK</name>
<dbReference type="RefSeq" id="WP_094068875.1">
    <property type="nucleotide sequence ID" value="NZ_CABPSX010000002.1"/>
</dbReference>
<feature type="chain" id="PRO_5022958450" evidence="3">
    <location>
        <begin position="32"/>
        <end position="406"/>
    </location>
</feature>
<evidence type="ECO:0000313" key="5">
    <source>
        <dbReference type="EMBL" id="VVG70176.1"/>
    </source>
</evidence>
<keyword evidence="3" id="KW-0732">Signal</keyword>
<dbReference type="SUPFAM" id="SSF82185">
    <property type="entry name" value="Histone H3 K4-specific methyltransferase SET7/9 N-terminal domain"/>
    <property type="match status" value="2"/>
</dbReference>
<dbReference type="Gene3D" id="2.20.110.10">
    <property type="entry name" value="Histone H3 K4-specific methyltransferase SET7/9 N-terminal domain"/>
    <property type="match status" value="3"/>
</dbReference>
<dbReference type="InterPro" id="IPR003409">
    <property type="entry name" value="MORN"/>
</dbReference>
<keyword evidence="6" id="KW-1185">Reference proteome</keyword>
<dbReference type="EMBL" id="CABPSX010000002">
    <property type="protein sequence ID" value="VVG70176.1"/>
    <property type="molecule type" value="Genomic_DNA"/>
</dbReference>
<dbReference type="PANTHER" id="PTHR43215">
    <property type="entry name" value="RADIAL SPOKE HEAD 1 HOMOLOG"/>
    <property type="match status" value="1"/>
</dbReference>
<dbReference type="PANTHER" id="PTHR43215:SF14">
    <property type="entry name" value="RADIAL SPOKE HEAD 1 HOMOLOG"/>
    <property type="match status" value="1"/>
</dbReference>
<evidence type="ECO:0000313" key="6">
    <source>
        <dbReference type="Proteomes" id="UP000270216"/>
    </source>
</evidence>
<evidence type="ECO:0000256" key="1">
    <source>
        <dbReference type="ARBA" id="ARBA00022737"/>
    </source>
</evidence>
<feature type="signal peptide" evidence="3">
    <location>
        <begin position="1"/>
        <end position="31"/>
    </location>
</feature>
<reference evidence="5 7" key="2">
    <citation type="submission" date="2019-08" db="EMBL/GenBank/DDBJ databases">
        <authorList>
            <person name="Peeters C."/>
        </authorList>
    </citation>
    <scope>NUCLEOTIDE SEQUENCE [LARGE SCALE GENOMIC DNA]</scope>
    <source>
        <strain evidence="5 7">LMG 18089</strain>
    </source>
</reference>
<evidence type="ECO:0000313" key="7">
    <source>
        <dbReference type="Proteomes" id="UP000364291"/>
    </source>
</evidence>
<evidence type="ECO:0000313" key="4">
    <source>
        <dbReference type="EMBL" id="RSK84765.1"/>
    </source>
</evidence>
<gene>
    <name evidence="4" type="ORF">EJE83_05090</name>
    <name evidence="5" type="ORF">PAP18089_01135</name>
</gene>
<dbReference type="Proteomes" id="UP000364291">
    <property type="component" value="Unassembled WGS sequence"/>
</dbReference>
<dbReference type="GO" id="GO:0005829">
    <property type="term" value="C:cytosol"/>
    <property type="evidence" value="ECO:0007669"/>
    <property type="project" value="TreeGrafter"/>
</dbReference>
<feature type="region of interest" description="Disordered" evidence="2">
    <location>
        <begin position="312"/>
        <end position="331"/>
    </location>
</feature>
<evidence type="ECO:0000256" key="3">
    <source>
        <dbReference type="SAM" id="SignalP"/>
    </source>
</evidence>
<keyword evidence="1" id="KW-0677">Repeat</keyword>
<dbReference type="OrthoDB" id="8934628at2"/>